<evidence type="ECO:0000256" key="1">
    <source>
        <dbReference type="SAM" id="MobiDB-lite"/>
    </source>
</evidence>
<keyword evidence="3" id="KW-1185">Reference proteome</keyword>
<protein>
    <submittedName>
        <fullName evidence="2">Uncharacterized protein</fullName>
    </submittedName>
</protein>
<feature type="compositionally biased region" description="Pro residues" evidence="1">
    <location>
        <begin position="21"/>
        <end position="33"/>
    </location>
</feature>
<dbReference type="HOGENOM" id="CLU_2152259_0_0_1"/>
<evidence type="ECO:0000313" key="2">
    <source>
        <dbReference type="EnsemblPlants" id="OB01G15930.1"/>
    </source>
</evidence>
<organism evidence="2">
    <name type="scientific">Oryza brachyantha</name>
    <name type="common">malo sina</name>
    <dbReference type="NCBI Taxonomy" id="4533"/>
    <lineage>
        <taxon>Eukaryota</taxon>
        <taxon>Viridiplantae</taxon>
        <taxon>Streptophyta</taxon>
        <taxon>Embryophyta</taxon>
        <taxon>Tracheophyta</taxon>
        <taxon>Spermatophyta</taxon>
        <taxon>Magnoliopsida</taxon>
        <taxon>Liliopsida</taxon>
        <taxon>Poales</taxon>
        <taxon>Poaceae</taxon>
        <taxon>BOP clade</taxon>
        <taxon>Oryzoideae</taxon>
        <taxon>Oryzeae</taxon>
        <taxon>Oryzinae</taxon>
        <taxon>Oryza</taxon>
    </lineage>
</organism>
<accession>J3KX87</accession>
<dbReference type="Proteomes" id="UP000006038">
    <property type="component" value="Chromosome 1"/>
</dbReference>
<reference evidence="2" key="1">
    <citation type="journal article" date="2013" name="Nat. Commun.">
        <title>Whole-genome sequencing of Oryza brachyantha reveals mechanisms underlying Oryza genome evolution.</title>
        <authorList>
            <person name="Chen J."/>
            <person name="Huang Q."/>
            <person name="Gao D."/>
            <person name="Wang J."/>
            <person name="Lang Y."/>
            <person name="Liu T."/>
            <person name="Li B."/>
            <person name="Bai Z."/>
            <person name="Luis Goicoechea J."/>
            <person name="Liang C."/>
            <person name="Chen C."/>
            <person name="Zhang W."/>
            <person name="Sun S."/>
            <person name="Liao Y."/>
            <person name="Zhang X."/>
            <person name="Yang L."/>
            <person name="Song C."/>
            <person name="Wang M."/>
            <person name="Shi J."/>
            <person name="Liu G."/>
            <person name="Liu J."/>
            <person name="Zhou H."/>
            <person name="Zhou W."/>
            <person name="Yu Q."/>
            <person name="An N."/>
            <person name="Chen Y."/>
            <person name="Cai Q."/>
            <person name="Wang B."/>
            <person name="Liu B."/>
            <person name="Min J."/>
            <person name="Huang Y."/>
            <person name="Wu H."/>
            <person name="Li Z."/>
            <person name="Zhang Y."/>
            <person name="Yin Y."/>
            <person name="Song W."/>
            <person name="Jiang J."/>
            <person name="Jackson S.A."/>
            <person name="Wing R.A."/>
            <person name="Wang J."/>
            <person name="Chen M."/>
        </authorList>
    </citation>
    <scope>NUCLEOTIDE SEQUENCE [LARGE SCALE GENOMIC DNA]</scope>
    <source>
        <strain evidence="2">cv. IRGC 101232</strain>
    </source>
</reference>
<feature type="compositionally biased region" description="Pro residues" evidence="1">
    <location>
        <begin position="74"/>
        <end position="93"/>
    </location>
</feature>
<evidence type="ECO:0000313" key="3">
    <source>
        <dbReference type="Proteomes" id="UP000006038"/>
    </source>
</evidence>
<dbReference type="Gramene" id="OB01G15930.1">
    <property type="protein sequence ID" value="OB01G15930.1"/>
    <property type="gene ID" value="OB01G15930"/>
</dbReference>
<sequence length="112" mass="11360">STSAETCSCPPIPPSGLSELPPMPSDAPSPPTSMDPDRRLLDLGGSFTSLLAPTPAPLPGGHFTTTGFLLGMAPPAPSPAPPAHPPPTHPHPPVSQAGPEGIWAMGWPHLSI</sequence>
<name>J3KX87_ORYBR</name>
<feature type="region of interest" description="Disordered" evidence="1">
    <location>
        <begin position="1"/>
        <end position="112"/>
    </location>
</feature>
<feature type="compositionally biased region" description="Low complexity" evidence="1">
    <location>
        <begin position="59"/>
        <end position="73"/>
    </location>
</feature>
<proteinExistence type="predicted"/>
<dbReference type="EnsemblPlants" id="OB01G15930.1">
    <property type="protein sequence ID" value="OB01G15930.1"/>
    <property type="gene ID" value="OB01G15930"/>
</dbReference>
<dbReference type="AlphaFoldDB" id="J3KX87"/>
<reference evidence="2" key="2">
    <citation type="submission" date="2013-04" db="UniProtKB">
        <authorList>
            <consortium name="EnsemblPlants"/>
        </authorList>
    </citation>
    <scope>IDENTIFICATION</scope>
</reference>